<evidence type="ECO:0000256" key="1">
    <source>
        <dbReference type="ARBA" id="ARBA00001554"/>
    </source>
</evidence>
<dbReference type="Pfam" id="PF01329">
    <property type="entry name" value="Pterin_4a"/>
    <property type="match status" value="1"/>
</dbReference>
<keyword evidence="6" id="KW-1185">Reference proteome</keyword>
<dbReference type="InterPro" id="IPR036428">
    <property type="entry name" value="PCD_sf"/>
</dbReference>
<comment type="caution">
    <text evidence="5">The sequence shown here is derived from an EMBL/GenBank/DDBJ whole genome shotgun (WGS) entry which is preliminary data.</text>
</comment>
<sequence length="77" mass="9142">MWREENNRLKKTFEFADFQEAFAFMVRVAFLAEQQNHHPNWSNVYNSVEIELTSHDAGNTVTERDRKLAKSIDKILQ</sequence>
<comment type="similarity">
    <text evidence="2">Belongs to the pterin-4-alpha-carbinolamine dehydratase family.</text>
</comment>
<evidence type="ECO:0000256" key="4">
    <source>
        <dbReference type="ARBA" id="ARBA00023239"/>
    </source>
</evidence>
<dbReference type="InterPro" id="IPR001533">
    <property type="entry name" value="Pterin_deHydtase"/>
</dbReference>
<dbReference type="PANTHER" id="PTHR12599">
    <property type="entry name" value="PTERIN-4-ALPHA-CARBINOLAMINE DEHYDRATASE"/>
    <property type="match status" value="1"/>
</dbReference>
<evidence type="ECO:0000313" key="6">
    <source>
        <dbReference type="Proteomes" id="UP001500469"/>
    </source>
</evidence>
<dbReference type="SUPFAM" id="SSF55248">
    <property type="entry name" value="PCD-like"/>
    <property type="match status" value="1"/>
</dbReference>
<evidence type="ECO:0000313" key="5">
    <source>
        <dbReference type="EMBL" id="GAA0877531.1"/>
    </source>
</evidence>
<dbReference type="EC" id="4.2.1.96" evidence="3"/>
<name>A0ABP3Y7U0_9BACT</name>
<dbReference type="EMBL" id="BAAAFI010000002">
    <property type="protein sequence ID" value="GAA0877531.1"/>
    <property type="molecule type" value="Genomic_DNA"/>
</dbReference>
<dbReference type="Proteomes" id="UP001500469">
    <property type="component" value="Unassembled WGS sequence"/>
</dbReference>
<accession>A0ABP3Y7U0</accession>
<comment type="catalytic activity">
    <reaction evidence="1">
        <text>(4aS,6R)-4a-hydroxy-L-erythro-5,6,7,8-tetrahydrobiopterin = (6R)-L-erythro-6,7-dihydrobiopterin + H2O</text>
        <dbReference type="Rhea" id="RHEA:11920"/>
        <dbReference type="ChEBI" id="CHEBI:15377"/>
        <dbReference type="ChEBI" id="CHEBI:15642"/>
        <dbReference type="ChEBI" id="CHEBI:43120"/>
        <dbReference type="EC" id="4.2.1.96"/>
    </reaction>
</comment>
<dbReference type="Gene3D" id="3.30.1360.20">
    <property type="entry name" value="Transcriptional coactivator/pterin dehydratase"/>
    <property type="match status" value="1"/>
</dbReference>
<proteinExistence type="inferred from homology"/>
<organism evidence="5 6">
    <name type="scientific">Algoriphagus jejuensis</name>
    <dbReference type="NCBI Taxonomy" id="419934"/>
    <lineage>
        <taxon>Bacteria</taxon>
        <taxon>Pseudomonadati</taxon>
        <taxon>Bacteroidota</taxon>
        <taxon>Cytophagia</taxon>
        <taxon>Cytophagales</taxon>
        <taxon>Cyclobacteriaceae</taxon>
        <taxon>Algoriphagus</taxon>
    </lineage>
</organism>
<reference evidence="6" key="1">
    <citation type="journal article" date="2019" name="Int. J. Syst. Evol. Microbiol.">
        <title>The Global Catalogue of Microorganisms (GCM) 10K type strain sequencing project: providing services to taxonomists for standard genome sequencing and annotation.</title>
        <authorList>
            <consortium name="The Broad Institute Genomics Platform"/>
            <consortium name="The Broad Institute Genome Sequencing Center for Infectious Disease"/>
            <person name="Wu L."/>
            <person name="Ma J."/>
        </authorList>
    </citation>
    <scope>NUCLEOTIDE SEQUENCE [LARGE SCALE GENOMIC DNA]</scope>
    <source>
        <strain evidence="6">JCM 16112</strain>
    </source>
</reference>
<evidence type="ECO:0000256" key="2">
    <source>
        <dbReference type="ARBA" id="ARBA00006472"/>
    </source>
</evidence>
<dbReference type="RefSeq" id="WP_343848227.1">
    <property type="nucleotide sequence ID" value="NZ_BAAAFI010000002.1"/>
</dbReference>
<protein>
    <recommendedName>
        <fullName evidence="3">4a-hydroxytetrahydrobiopterin dehydratase</fullName>
        <ecNumber evidence="3">4.2.1.96</ecNumber>
    </recommendedName>
</protein>
<keyword evidence="4" id="KW-0456">Lyase</keyword>
<evidence type="ECO:0000256" key="3">
    <source>
        <dbReference type="ARBA" id="ARBA00013252"/>
    </source>
</evidence>
<dbReference type="PANTHER" id="PTHR12599:SF0">
    <property type="entry name" value="PTERIN-4-ALPHA-CARBINOLAMINE DEHYDRATASE"/>
    <property type="match status" value="1"/>
</dbReference>
<gene>
    <name evidence="5" type="ORF">GCM10009119_04990</name>
</gene>